<name>A0ABT1RMI9_9FIRM</name>
<feature type="transmembrane region" description="Helical" evidence="1">
    <location>
        <begin position="293"/>
        <end position="314"/>
    </location>
</feature>
<organism evidence="2 3">
    <name type="scientific">Anaerovorax odorimutans</name>
    <dbReference type="NCBI Taxonomy" id="109327"/>
    <lineage>
        <taxon>Bacteria</taxon>
        <taxon>Bacillati</taxon>
        <taxon>Bacillota</taxon>
        <taxon>Clostridia</taxon>
        <taxon>Peptostreptococcales</taxon>
        <taxon>Anaerovoracaceae</taxon>
        <taxon>Anaerovorax</taxon>
    </lineage>
</organism>
<reference evidence="2 3" key="1">
    <citation type="submission" date="2022-06" db="EMBL/GenBank/DDBJ databases">
        <title>Isolation of gut microbiota from human fecal samples.</title>
        <authorList>
            <person name="Pamer E.G."/>
            <person name="Barat B."/>
            <person name="Waligurski E."/>
            <person name="Medina S."/>
            <person name="Paddock L."/>
            <person name="Mostad J."/>
        </authorList>
    </citation>
    <scope>NUCLEOTIDE SEQUENCE [LARGE SCALE GENOMIC DNA]</scope>
    <source>
        <strain evidence="2 3">SL.3.17</strain>
    </source>
</reference>
<proteinExistence type="predicted"/>
<sequence>MTYYEIKKVFAKTSSKLSLAVLCIVLIVVCNFATGEAQYVNENGDGESGRAAIAKLREQKQQWEGPLTSEKLEKVIRQHRKINASPEAKSDDVQELDKAYAKTQGYGDIRDLLSCAFGDFIEFDYYAADSLKPKDAEKFYDSRISSLKDWLDGTGSARFTEEEKAFLVSQYKELKTPLDYKYADGWEQVFYSSPMLLIFTIFIIGFLLSGIFSCESQLKTDSVFYSSYHGRRKAVLSKLKAALLIASVIYWVMVLLYTGFVLWFFGAGGSDCMVQSNLDGWKIFYNITIGQEYLLIVLGGYVGCLFFSALLMLISAKTKSPVLAAAVPFILFLIPTVLDSVDSDFLKKVLGIMPHQLMQISRTIRNLDLYSAGEKVMGSIPILFVLYLALFLVIGLVLYQSYRRAEVK</sequence>
<keyword evidence="1" id="KW-0812">Transmembrane</keyword>
<protein>
    <submittedName>
        <fullName evidence="2">ABC transporter permease subunit</fullName>
    </submittedName>
</protein>
<feature type="transmembrane region" description="Helical" evidence="1">
    <location>
        <begin position="376"/>
        <end position="399"/>
    </location>
</feature>
<accession>A0ABT1RMI9</accession>
<evidence type="ECO:0000313" key="3">
    <source>
        <dbReference type="Proteomes" id="UP001524502"/>
    </source>
</evidence>
<dbReference type="PANTHER" id="PTHR37305:SF1">
    <property type="entry name" value="MEMBRANE PROTEIN"/>
    <property type="match status" value="1"/>
</dbReference>
<dbReference type="PANTHER" id="PTHR37305">
    <property type="entry name" value="INTEGRAL MEMBRANE PROTEIN-RELATED"/>
    <property type="match status" value="1"/>
</dbReference>
<keyword evidence="1" id="KW-0472">Membrane</keyword>
<feature type="transmembrane region" description="Helical" evidence="1">
    <location>
        <begin position="321"/>
        <end position="338"/>
    </location>
</feature>
<comment type="caution">
    <text evidence="2">The sequence shown here is derived from an EMBL/GenBank/DDBJ whole genome shotgun (WGS) entry which is preliminary data.</text>
</comment>
<keyword evidence="1" id="KW-1133">Transmembrane helix</keyword>
<dbReference type="EMBL" id="JANFXK010000006">
    <property type="protein sequence ID" value="MCQ4636410.1"/>
    <property type="molecule type" value="Genomic_DNA"/>
</dbReference>
<gene>
    <name evidence="2" type="ORF">NE619_06685</name>
</gene>
<feature type="transmembrane region" description="Helical" evidence="1">
    <location>
        <begin position="241"/>
        <end position="265"/>
    </location>
</feature>
<feature type="transmembrane region" description="Helical" evidence="1">
    <location>
        <begin position="189"/>
        <end position="212"/>
    </location>
</feature>
<dbReference type="Proteomes" id="UP001524502">
    <property type="component" value="Unassembled WGS sequence"/>
</dbReference>
<dbReference type="RefSeq" id="WP_256131598.1">
    <property type="nucleotide sequence ID" value="NZ_JANFXK010000006.1"/>
</dbReference>
<evidence type="ECO:0000313" key="2">
    <source>
        <dbReference type="EMBL" id="MCQ4636410.1"/>
    </source>
</evidence>
<keyword evidence="3" id="KW-1185">Reference proteome</keyword>
<evidence type="ECO:0000256" key="1">
    <source>
        <dbReference type="SAM" id="Phobius"/>
    </source>
</evidence>